<dbReference type="NCBIfam" id="TIGR02937">
    <property type="entry name" value="sigma70-ECF"/>
    <property type="match status" value="1"/>
</dbReference>
<keyword evidence="8" id="KW-1185">Reference proteome</keyword>
<sequence>MESTIQLIYEQYHKEVYQFLICFIGNRNDAEDLTHEVFIRILKSLSKFNKTSGLKTWILSIAKHVAIDHYRRKKFYSLFTDAFFMKLTSKDDSPIEQLETKETKLLIWEAISKMKPNYRAVLILRGINELSIKETAEILECSESKVKVNYHRSLGMLEKTLSSLMERGAVNE</sequence>
<dbReference type="Gene3D" id="1.10.10.10">
    <property type="entry name" value="Winged helix-like DNA-binding domain superfamily/Winged helix DNA-binding domain"/>
    <property type="match status" value="1"/>
</dbReference>
<dbReference type="Pfam" id="PF08281">
    <property type="entry name" value="Sigma70_r4_2"/>
    <property type="match status" value="1"/>
</dbReference>
<evidence type="ECO:0000313" key="8">
    <source>
        <dbReference type="Proteomes" id="UP000616779"/>
    </source>
</evidence>
<feature type="domain" description="RNA polymerase sigma factor 70 region 4 type 2" evidence="6">
    <location>
        <begin position="106"/>
        <end position="154"/>
    </location>
</feature>
<evidence type="ECO:0000256" key="4">
    <source>
        <dbReference type="ARBA" id="ARBA00023163"/>
    </source>
</evidence>
<dbReference type="InterPro" id="IPR007627">
    <property type="entry name" value="RNA_pol_sigma70_r2"/>
</dbReference>
<dbReference type="InterPro" id="IPR013249">
    <property type="entry name" value="RNA_pol_sigma70_r4_t2"/>
</dbReference>
<dbReference type="InterPro" id="IPR036388">
    <property type="entry name" value="WH-like_DNA-bd_sf"/>
</dbReference>
<dbReference type="InterPro" id="IPR014284">
    <property type="entry name" value="RNA_pol_sigma-70_dom"/>
</dbReference>
<dbReference type="SUPFAM" id="SSF88659">
    <property type="entry name" value="Sigma3 and sigma4 domains of RNA polymerase sigma factors"/>
    <property type="match status" value="1"/>
</dbReference>
<dbReference type="PANTHER" id="PTHR43133:SF60">
    <property type="entry name" value="RNA POLYMERASE SIGMA FACTOR SIGV"/>
    <property type="match status" value="1"/>
</dbReference>
<name>A0ABX1Y1G0_9BACL</name>
<dbReference type="CDD" id="cd06171">
    <property type="entry name" value="Sigma70_r4"/>
    <property type="match status" value="1"/>
</dbReference>
<protein>
    <submittedName>
        <fullName evidence="7">Sigma-70 family RNA polymerase sigma factor</fullName>
    </submittedName>
</protein>
<accession>A0ABX1Y1G0</accession>
<keyword evidence="4" id="KW-0804">Transcription</keyword>
<evidence type="ECO:0000259" key="6">
    <source>
        <dbReference type="Pfam" id="PF08281"/>
    </source>
</evidence>
<dbReference type="SUPFAM" id="SSF88946">
    <property type="entry name" value="Sigma2 domain of RNA polymerase sigma factors"/>
    <property type="match status" value="1"/>
</dbReference>
<evidence type="ECO:0000256" key="1">
    <source>
        <dbReference type="ARBA" id="ARBA00010641"/>
    </source>
</evidence>
<comment type="caution">
    <text evidence="7">The sequence shown here is derived from an EMBL/GenBank/DDBJ whole genome shotgun (WGS) entry which is preliminary data.</text>
</comment>
<dbReference type="Pfam" id="PF04542">
    <property type="entry name" value="Sigma70_r2"/>
    <property type="match status" value="1"/>
</dbReference>
<dbReference type="InterPro" id="IPR039425">
    <property type="entry name" value="RNA_pol_sigma-70-like"/>
</dbReference>
<keyword evidence="3" id="KW-0731">Sigma factor</keyword>
<gene>
    <name evidence="7" type="ORF">GC098_25480</name>
</gene>
<comment type="similarity">
    <text evidence="1">Belongs to the sigma-70 factor family. ECF subfamily.</text>
</comment>
<keyword evidence="2" id="KW-0805">Transcription regulation</keyword>
<reference evidence="7 8" key="1">
    <citation type="submission" date="2019-10" db="EMBL/GenBank/DDBJ databases">
        <title>Description of Paenibacillus terrestris sp. nov.</title>
        <authorList>
            <person name="Carlier A."/>
            <person name="Qi S."/>
        </authorList>
    </citation>
    <scope>NUCLEOTIDE SEQUENCE [LARGE SCALE GENOMIC DNA]</scope>
    <source>
        <strain evidence="7 8">LMG 31458</strain>
    </source>
</reference>
<evidence type="ECO:0000259" key="5">
    <source>
        <dbReference type="Pfam" id="PF04542"/>
    </source>
</evidence>
<dbReference type="PANTHER" id="PTHR43133">
    <property type="entry name" value="RNA POLYMERASE ECF-TYPE SIGMA FACTO"/>
    <property type="match status" value="1"/>
</dbReference>
<dbReference type="InterPro" id="IPR013324">
    <property type="entry name" value="RNA_pol_sigma_r3/r4-like"/>
</dbReference>
<proteinExistence type="inferred from homology"/>
<dbReference type="Proteomes" id="UP000616779">
    <property type="component" value="Unassembled WGS sequence"/>
</dbReference>
<feature type="domain" description="RNA polymerase sigma-70 region 2" evidence="5">
    <location>
        <begin position="8"/>
        <end position="74"/>
    </location>
</feature>
<evidence type="ECO:0000256" key="2">
    <source>
        <dbReference type="ARBA" id="ARBA00023015"/>
    </source>
</evidence>
<dbReference type="EMBL" id="WHOA01000181">
    <property type="protein sequence ID" value="NOU74698.1"/>
    <property type="molecule type" value="Genomic_DNA"/>
</dbReference>
<organism evidence="7 8">
    <name type="scientific">Paenibacillus phytorum</name>
    <dbReference type="NCBI Taxonomy" id="2654977"/>
    <lineage>
        <taxon>Bacteria</taxon>
        <taxon>Bacillati</taxon>
        <taxon>Bacillota</taxon>
        <taxon>Bacilli</taxon>
        <taxon>Bacillales</taxon>
        <taxon>Paenibacillaceae</taxon>
        <taxon>Paenibacillus</taxon>
    </lineage>
</organism>
<evidence type="ECO:0000313" key="7">
    <source>
        <dbReference type="EMBL" id="NOU74698.1"/>
    </source>
</evidence>
<dbReference type="Gene3D" id="1.10.1740.10">
    <property type="match status" value="1"/>
</dbReference>
<evidence type="ECO:0000256" key="3">
    <source>
        <dbReference type="ARBA" id="ARBA00023082"/>
    </source>
</evidence>
<dbReference type="InterPro" id="IPR013325">
    <property type="entry name" value="RNA_pol_sigma_r2"/>
</dbReference>